<reference evidence="2" key="1">
    <citation type="journal article" date="2015" name="Nature">
        <title>Complex archaea that bridge the gap between prokaryotes and eukaryotes.</title>
        <authorList>
            <person name="Spang A."/>
            <person name="Saw J.H."/>
            <person name="Jorgensen S.L."/>
            <person name="Zaremba-Niedzwiedzka K."/>
            <person name="Martijn J."/>
            <person name="Lind A.E."/>
            <person name="van Eijk R."/>
            <person name="Schleper C."/>
            <person name="Guy L."/>
            <person name="Ettema T.J."/>
        </authorList>
    </citation>
    <scope>NUCLEOTIDE SEQUENCE</scope>
</reference>
<accession>A0A0F9HWV7</accession>
<protein>
    <submittedName>
        <fullName evidence="2">Uncharacterized protein</fullName>
    </submittedName>
</protein>
<comment type="caution">
    <text evidence="2">The sequence shown here is derived from an EMBL/GenBank/DDBJ whole genome shotgun (WGS) entry which is preliminary data.</text>
</comment>
<dbReference type="AlphaFoldDB" id="A0A0F9HWV7"/>
<dbReference type="EMBL" id="LAZR01013880">
    <property type="protein sequence ID" value="KKM19911.1"/>
    <property type="molecule type" value="Genomic_DNA"/>
</dbReference>
<keyword evidence="1" id="KW-0812">Transmembrane</keyword>
<sequence length="126" mass="14006">MNWKGFWSVILGEMPLENFMAYAALMLAGAFLFLAADIRRGAKKTTGGFSWGFMIRDNAIRVLVVLVSIAASVIFYESFFDVPINAKLAFIQGLSIDAVIGTMTKVSKEKGALKRTTDKLKQKYQK</sequence>
<organism evidence="2">
    <name type="scientific">marine sediment metagenome</name>
    <dbReference type="NCBI Taxonomy" id="412755"/>
    <lineage>
        <taxon>unclassified sequences</taxon>
        <taxon>metagenomes</taxon>
        <taxon>ecological metagenomes</taxon>
    </lineage>
</organism>
<feature type="transmembrane region" description="Helical" evidence="1">
    <location>
        <begin position="59"/>
        <end position="76"/>
    </location>
</feature>
<gene>
    <name evidence="2" type="ORF">LCGC14_1650860</name>
</gene>
<evidence type="ECO:0000313" key="2">
    <source>
        <dbReference type="EMBL" id="KKM19911.1"/>
    </source>
</evidence>
<name>A0A0F9HWV7_9ZZZZ</name>
<evidence type="ECO:0000256" key="1">
    <source>
        <dbReference type="SAM" id="Phobius"/>
    </source>
</evidence>
<proteinExistence type="predicted"/>
<keyword evidence="1" id="KW-1133">Transmembrane helix</keyword>
<keyword evidence="1" id="KW-0472">Membrane</keyword>
<feature type="transmembrane region" description="Helical" evidence="1">
    <location>
        <begin position="20"/>
        <end position="38"/>
    </location>
</feature>